<dbReference type="EMBL" id="SKCS01000379">
    <property type="protein sequence ID" value="TNN10004.1"/>
    <property type="molecule type" value="Genomic_DNA"/>
</dbReference>
<keyword evidence="3" id="KW-1185">Reference proteome</keyword>
<reference evidence="1" key="1">
    <citation type="submission" date="2004-11" db="EMBL/GenBank/DDBJ databases">
        <title>The full-length cDNA sequences of Schistosoma japonicum genes.</title>
        <authorList>
            <person name="Han Z."/>
        </authorList>
    </citation>
    <scope>NUCLEOTIDE SEQUENCE</scope>
</reference>
<organism evidence="1">
    <name type="scientific">Schistosoma japonicum</name>
    <name type="common">Blood fluke</name>
    <dbReference type="NCBI Taxonomy" id="6182"/>
    <lineage>
        <taxon>Eukaryota</taxon>
        <taxon>Metazoa</taxon>
        <taxon>Spiralia</taxon>
        <taxon>Lophotrochozoa</taxon>
        <taxon>Platyhelminthes</taxon>
        <taxon>Trematoda</taxon>
        <taxon>Digenea</taxon>
        <taxon>Strigeidida</taxon>
        <taxon>Schistosomatoidea</taxon>
        <taxon>Schistosomatidae</taxon>
        <taxon>Schistosoma</taxon>
    </lineage>
</organism>
<reference evidence="1" key="2">
    <citation type="journal article" date="2006" name="PLoS Pathog.">
        <title>New perspectives on host-parasite interplay by comparative transcriptomic and proteomic analyses of Schistosoma japonicum.</title>
        <authorList>
            <person name="Liu F."/>
            <person name="Lu J."/>
            <person name="Hu W."/>
            <person name="Wang S.Y."/>
            <person name="Cui S.J."/>
            <person name="Chi M."/>
            <person name="Yan Q."/>
            <person name="Wang X.R."/>
            <person name="Song H.D."/>
            <person name="Xu X.N."/>
            <person name="Wang J.J."/>
            <person name="Zhang X.L."/>
            <person name="Zhang X."/>
            <person name="Wang Z.Q."/>
            <person name="Xue C.L."/>
            <person name="Brindley P.J."/>
            <person name="McManus D.P."/>
            <person name="Yang P.Y."/>
            <person name="Feng Z."/>
            <person name="Chen Z."/>
            <person name="Han Z.G."/>
        </authorList>
    </citation>
    <scope>NUCLEOTIDE SEQUENCE</scope>
</reference>
<gene>
    <name evidence="2" type="ORF">EWB00_005811</name>
</gene>
<name>Q5DFS7_SCHJA</name>
<protein>
    <submittedName>
        <fullName evidence="1">SJCHGC06502 protein</fullName>
    </submittedName>
</protein>
<evidence type="ECO:0000313" key="1">
    <source>
        <dbReference type="EMBL" id="AAW25329.1"/>
    </source>
</evidence>
<dbReference type="Proteomes" id="UP000311919">
    <property type="component" value="Unassembled WGS sequence"/>
</dbReference>
<evidence type="ECO:0000313" key="2">
    <source>
        <dbReference type="EMBL" id="TNN10004.1"/>
    </source>
</evidence>
<sequence>MACSNRDDNLITPNYGLDTCLGTNKLRITIQIQGLKSSTILEFQKKIFPKLYKKASNGEIVFNLTGDGFLFEFHGKDSLKDQNYRLHVTKLPGVLDNKRSQLIVREDAVEIILLKTDDSSWSSVMHEGLNIIKNENK</sequence>
<dbReference type="OrthoDB" id="6231385at2759"/>
<reference evidence="2 3" key="3">
    <citation type="submission" date="2019-03" db="EMBL/GenBank/DDBJ databases">
        <title>An improved genome assembly of the fluke Schistosoma japonicum.</title>
        <authorList>
            <person name="Hu W."/>
            <person name="Luo F."/>
            <person name="Yin M."/>
            <person name="Mo X."/>
            <person name="Sun C."/>
            <person name="Wu Q."/>
            <person name="Zhu B."/>
            <person name="Xiang M."/>
            <person name="Wang J."/>
            <person name="Wang Y."/>
            <person name="Zhang T."/>
            <person name="Xu B."/>
            <person name="Zheng H."/>
            <person name="Feng Z."/>
        </authorList>
    </citation>
    <scope>NUCLEOTIDE SEQUENCE [LARGE SCALE GENOMIC DNA]</scope>
    <source>
        <strain evidence="2">HuSjv2</strain>
        <tissue evidence="2">Worms</tissue>
    </source>
</reference>
<dbReference type="EMBL" id="AY813597">
    <property type="protein sequence ID" value="AAW25329.1"/>
    <property type="molecule type" value="mRNA"/>
</dbReference>
<dbReference type="AlphaFoldDB" id="Q5DFS7"/>
<dbReference type="Gene3D" id="2.60.40.790">
    <property type="match status" value="1"/>
</dbReference>
<proteinExistence type="evidence at transcript level"/>
<accession>Q5DFS7</accession>
<dbReference type="InterPro" id="IPR008978">
    <property type="entry name" value="HSP20-like_chaperone"/>
</dbReference>
<dbReference type="SUPFAM" id="SSF49764">
    <property type="entry name" value="HSP20-like chaperones"/>
    <property type="match status" value="1"/>
</dbReference>
<evidence type="ECO:0000313" key="3">
    <source>
        <dbReference type="Proteomes" id="UP000311919"/>
    </source>
</evidence>